<evidence type="ECO:0000256" key="1">
    <source>
        <dbReference type="ARBA" id="ARBA00022679"/>
    </source>
</evidence>
<accession>A0ABQ3RT83</accession>
<dbReference type="GO" id="GO:0008168">
    <property type="term" value="F:methyltransferase activity"/>
    <property type="evidence" value="ECO:0007669"/>
    <property type="project" value="UniProtKB-KW"/>
</dbReference>
<keyword evidence="1" id="KW-0808">Transferase</keyword>
<dbReference type="PANTHER" id="PTHR43861">
    <property type="entry name" value="TRANS-ACONITATE 2-METHYLTRANSFERASE-RELATED"/>
    <property type="match status" value="1"/>
</dbReference>
<dbReference type="CDD" id="cd02440">
    <property type="entry name" value="AdoMet_MTases"/>
    <property type="match status" value="1"/>
</dbReference>
<dbReference type="SUPFAM" id="SSF53335">
    <property type="entry name" value="S-adenosyl-L-methionine-dependent methyltransferases"/>
    <property type="match status" value="1"/>
</dbReference>
<reference evidence="4" key="1">
    <citation type="submission" date="2023-07" db="EMBL/GenBank/DDBJ databases">
        <title>Whole genome shotgun sequence of Streptomyces cacaoi subsp. asoensis NBRC 13813.</title>
        <authorList>
            <person name="Komaki H."/>
            <person name="Tamura T."/>
        </authorList>
    </citation>
    <scope>NUCLEOTIDE SEQUENCE [LARGE SCALE GENOMIC DNA]</scope>
    <source>
        <strain evidence="4">NBRC 13813</strain>
    </source>
</reference>
<proteinExistence type="predicted"/>
<feature type="domain" description="Methyltransferase type 12" evidence="2">
    <location>
        <begin position="48"/>
        <end position="137"/>
    </location>
</feature>
<gene>
    <name evidence="3" type="ORF">Saso_06820</name>
</gene>
<keyword evidence="4" id="KW-1185">Reference proteome</keyword>
<evidence type="ECO:0000313" key="3">
    <source>
        <dbReference type="EMBL" id="GHI59032.1"/>
    </source>
</evidence>
<evidence type="ECO:0000313" key="4">
    <source>
        <dbReference type="Proteomes" id="UP000649259"/>
    </source>
</evidence>
<dbReference type="Gene3D" id="3.40.50.150">
    <property type="entry name" value="Vaccinia Virus protein VP39"/>
    <property type="match status" value="1"/>
</dbReference>
<dbReference type="Pfam" id="PF08242">
    <property type="entry name" value="Methyltransf_12"/>
    <property type="match status" value="1"/>
</dbReference>
<dbReference type="GeneID" id="91468608"/>
<keyword evidence="3" id="KW-0489">Methyltransferase</keyword>
<dbReference type="InterPro" id="IPR013217">
    <property type="entry name" value="Methyltransf_12"/>
</dbReference>
<name>A0ABQ3RT83_9ACTN</name>
<dbReference type="GO" id="GO:0032259">
    <property type="term" value="P:methylation"/>
    <property type="evidence" value="ECO:0007669"/>
    <property type="project" value="UniProtKB-KW"/>
</dbReference>
<dbReference type="PANTHER" id="PTHR43861:SF3">
    <property type="entry name" value="PUTATIVE (AFU_ORTHOLOGUE AFUA_2G14390)-RELATED"/>
    <property type="match status" value="1"/>
</dbReference>
<sequence length="264" mass="28588">MTRSDGYLLDNRQPEAAERFDAFAALFDPTTFRHLEGLGIGPGWRCWEAGAGGTSVVSWLAKKVGPTGKVLATDLDTSLLTAVARPPVEVRVHDLGTEEPPMDGFDLVHARLVLVHVPDRERALRSMVASLRPGGRILIEDGDPALQPLLCPDEYGPEQQLANRLRHGFRTLLAGRGADLSYGRKLPRLLREAGLSRVEADAYFPVTSPDCAALETATVRQIRGRLVEADLATDEDIDRHLANVAAGGMDLATAPLISAWGRKG</sequence>
<comment type="caution">
    <text evidence="3">The sequence shown here is derived from an EMBL/GenBank/DDBJ whole genome shotgun (WGS) entry which is preliminary data.</text>
</comment>
<dbReference type="Proteomes" id="UP000649259">
    <property type="component" value="Unassembled WGS sequence"/>
</dbReference>
<evidence type="ECO:0000259" key="2">
    <source>
        <dbReference type="Pfam" id="PF08242"/>
    </source>
</evidence>
<protein>
    <submittedName>
        <fullName evidence="3">Methyltransferase</fullName>
    </submittedName>
</protein>
<organism evidence="3 4">
    <name type="scientific">Streptomyces asoensis</name>
    <dbReference type="NCBI Taxonomy" id="249586"/>
    <lineage>
        <taxon>Bacteria</taxon>
        <taxon>Bacillati</taxon>
        <taxon>Actinomycetota</taxon>
        <taxon>Actinomycetes</taxon>
        <taxon>Kitasatosporales</taxon>
        <taxon>Streptomycetaceae</taxon>
        <taxon>Streptomyces</taxon>
    </lineage>
</organism>
<dbReference type="InterPro" id="IPR029063">
    <property type="entry name" value="SAM-dependent_MTases_sf"/>
</dbReference>
<dbReference type="EMBL" id="BNEB01000002">
    <property type="protein sequence ID" value="GHI59032.1"/>
    <property type="molecule type" value="Genomic_DNA"/>
</dbReference>
<dbReference type="RefSeq" id="WP_189916634.1">
    <property type="nucleotide sequence ID" value="NZ_BMSI01000001.1"/>
</dbReference>